<gene>
    <name evidence="12" type="ORF">Fcan01_16145</name>
</gene>
<dbReference type="InterPro" id="IPR011009">
    <property type="entry name" value="Kinase-like_dom_sf"/>
</dbReference>
<evidence type="ECO:0000259" key="11">
    <source>
        <dbReference type="PROSITE" id="PS50011"/>
    </source>
</evidence>
<dbReference type="PROSITE" id="PS50011">
    <property type="entry name" value="PROTEIN_KINASE_DOM"/>
    <property type="match status" value="1"/>
</dbReference>
<keyword evidence="4" id="KW-0547">Nucleotide-binding</keyword>
<dbReference type="InterPro" id="IPR008271">
    <property type="entry name" value="Ser/Thr_kinase_AS"/>
</dbReference>
<reference evidence="12 13" key="1">
    <citation type="submission" date="2015-12" db="EMBL/GenBank/DDBJ databases">
        <title>The genome of Folsomia candida.</title>
        <authorList>
            <person name="Faddeeva A."/>
            <person name="Derks M.F."/>
            <person name="Anvar Y."/>
            <person name="Smit S."/>
            <person name="Van Straalen N."/>
            <person name="Roelofs D."/>
        </authorList>
    </citation>
    <scope>NUCLEOTIDE SEQUENCE [LARGE SCALE GENOMIC DNA]</scope>
    <source>
        <strain evidence="12 13">VU population</strain>
        <tissue evidence="12">Whole body</tissue>
    </source>
</reference>
<sequence>MEPETNTVVFYNEKEIYLKSKGQFNSNLDSLTFPILDTQTKIRFDMIIIPQKTTREDLSSLVPQIVANFENLSHYEHPNILNFIETYPRTFAKMDMEHWEKMENGKIFLDKIHPSGKVSLSLEATCIKTQHPSGPSLTLWIDLFRSRKHDPMFQNIQVTIIQNVIDRLKFLHEKSVFHGNLSPSCVHLSGDTPPVKICLVACDTATQCLERKYLRDLGKIIQTVIEMSNSTTSLDSEDFHAIVTHPFIANAADLVRHLVSTGQEKHGDKNSFESIEKVNLESKDNQTARILSILKNPNGHEWFEHGAFGMVLSAYDKNLKIMTAVKLIVSKKKNETDKERQKREFQNLKDLRHNNLVHVLQLREKQLDSEQIKELPEDYEDDFYSGLKLMLEENAKGFGIVDVICIEMELCGSTLRCWLDSRADDTNNSKLLLFNTQLRIISDVLSGVRYLHYKNIIHRDLKPGNVFYASHQKMFPLKIGDFGLSRTLESPEFLETQDEKNDDHSNNDLLAEMTSSVGTPAYQAPEVRTGRYGKPADIYSLGLIIWEVLQLHTKMSTAQRRSTFMELVYGGDTSLIKDCPEVPNLKETIKMTKTKVAERIQTIYEVQLIATEIWAKSSEELEAYLKTFQSGITIHLVEAVYTGYFIFYHSGVKLIGEGENTIVTNGDATPLVLPNDVTGCTIKNLKLKACGISWAESTLRVDGNNNLVENIHIDNKSGKGDCLRIEGSGNHVFRLRARNSEVGILIEGERANANVLDDIEISNCNNGIKVFGFYPGTVDNNRMKNCTLRNVIKGVELWSAGESSLENIVVKHDAEFDLLDKVVVGVDMFWNTNTIINNLICKGHAFNVKAYDQNFGLKINCSQKCKISNSNCGQIKVGEWCCENIAFTGVNGGDMIQIMGRGIPLWTAGQKYF</sequence>
<evidence type="ECO:0000256" key="2">
    <source>
        <dbReference type="ARBA" id="ARBA00022527"/>
    </source>
</evidence>
<dbReference type="SUPFAM" id="SSF56112">
    <property type="entry name" value="Protein kinase-like (PK-like)"/>
    <property type="match status" value="2"/>
</dbReference>
<keyword evidence="13" id="KW-1185">Reference proteome</keyword>
<evidence type="ECO:0000256" key="7">
    <source>
        <dbReference type="ARBA" id="ARBA00023193"/>
    </source>
</evidence>
<accession>A0A226DTN9</accession>
<dbReference type="PANTHER" id="PTHR11042:SF160">
    <property type="entry name" value="EUKARYOTIC TRANSLATION INITIATION FACTOR 2-ALPHA KINASE 1"/>
    <property type="match status" value="1"/>
</dbReference>
<evidence type="ECO:0000256" key="9">
    <source>
        <dbReference type="ARBA" id="ARBA00048659"/>
    </source>
</evidence>
<comment type="catalytic activity">
    <reaction evidence="9">
        <text>L-threonyl-[protein] + ATP = O-phospho-L-threonyl-[protein] + ADP + H(+)</text>
        <dbReference type="Rhea" id="RHEA:46608"/>
        <dbReference type="Rhea" id="RHEA-COMP:11060"/>
        <dbReference type="Rhea" id="RHEA-COMP:11605"/>
        <dbReference type="ChEBI" id="CHEBI:15378"/>
        <dbReference type="ChEBI" id="CHEBI:30013"/>
        <dbReference type="ChEBI" id="CHEBI:30616"/>
        <dbReference type="ChEBI" id="CHEBI:61977"/>
        <dbReference type="ChEBI" id="CHEBI:456216"/>
        <dbReference type="EC" id="2.7.11.1"/>
    </reaction>
    <physiologicalReaction direction="left-to-right" evidence="9">
        <dbReference type="Rhea" id="RHEA:46609"/>
    </physiologicalReaction>
</comment>
<evidence type="ECO:0000256" key="10">
    <source>
        <dbReference type="ARBA" id="ARBA00048977"/>
    </source>
</evidence>
<dbReference type="InterPro" id="IPR000719">
    <property type="entry name" value="Prot_kinase_dom"/>
</dbReference>
<feature type="domain" description="Protein kinase" evidence="11">
    <location>
        <begin position="297"/>
        <end position="625"/>
    </location>
</feature>
<proteinExistence type="inferred from homology"/>
<comment type="caution">
    <text evidence="12">The sequence shown here is derived from an EMBL/GenBank/DDBJ whole genome shotgun (WGS) entry which is preliminary data.</text>
</comment>
<dbReference type="Pfam" id="PF00069">
    <property type="entry name" value="Pkinase"/>
    <property type="match status" value="1"/>
</dbReference>
<organism evidence="12 13">
    <name type="scientific">Folsomia candida</name>
    <name type="common">Springtail</name>
    <dbReference type="NCBI Taxonomy" id="158441"/>
    <lineage>
        <taxon>Eukaryota</taxon>
        <taxon>Metazoa</taxon>
        <taxon>Ecdysozoa</taxon>
        <taxon>Arthropoda</taxon>
        <taxon>Hexapoda</taxon>
        <taxon>Collembola</taxon>
        <taxon>Entomobryomorpha</taxon>
        <taxon>Isotomoidea</taxon>
        <taxon>Isotomidae</taxon>
        <taxon>Proisotominae</taxon>
        <taxon>Folsomia</taxon>
    </lineage>
</organism>
<evidence type="ECO:0000256" key="1">
    <source>
        <dbReference type="ARBA" id="ARBA00012513"/>
    </source>
</evidence>
<name>A0A226DTN9_FOLCA</name>
<evidence type="ECO:0000256" key="3">
    <source>
        <dbReference type="ARBA" id="ARBA00022679"/>
    </source>
</evidence>
<dbReference type="GO" id="GO:0005634">
    <property type="term" value="C:nucleus"/>
    <property type="evidence" value="ECO:0007669"/>
    <property type="project" value="TreeGrafter"/>
</dbReference>
<evidence type="ECO:0000313" key="13">
    <source>
        <dbReference type="Proteomes" id="UP000198287"/>
    </source>
</evidence>
<dbReference type="GO" id="GO:0005524">
    <property type="term" value="F:ATP binding"/>
    <property type="evidence" value="ECO:0007669"/>
    <property type="project" value="UniProtKB-KW"/>
</dbReference>
<dbReference type="PANTHER" id="PTHR11042">
    <property type="entry name" value="EUKARYOTIC TRANSLATION INITIATION FACTOR 2-ALPHA KINASE EIF2-ALPHA KINASE -RELATED"/>
    <property type="match status" value="1"/>
</dbReference>
<dbReference type="Proteomes" id="UP000198287">
    <property type="component" value="Unassembled WGS sequence"/>
</dbReference>
<evidence type="ECO:0000256" key="5">
    <source>
        <dbReference type="ARBA" id="ARBA00022777"/>
    </source>
</evidence>
<dbReference type="Gene3D" id="1.10.510.10">
    <property type="entry name" value="Transferase(Phosphotransferase) domain 1"/>
    <property type="match status" value="1"/>
</dbReference>
<comment type="catalytic activity">
    <reaction evidence="10">
        <text>L-seryl-[protein] + ATP = O-phospho-L-seryl-[protein] + ADP + H(+)</text>
        <dbReference type="Rhea" id="RHEA:17989"/>
        <dbReference type="Rhea" id="RHEA-COMP:9863"/>
        <dbReference type="Rhea" id="RHEA-COMP:11604"/>
        <dbReference type="ChEBI" id="CHEBI:15378"/>
        <dbReference type="ChEBI" id="CHEBI:29999"/>
        <dbReference type="ChEBI" id="CHEBI:30616"/>
        <dbReference type="ChEBI" id="CHEBI:83421"/>
        <dbReference type="ChEBI" id="CHEBI:456216"/>
        <dbReference type="EC" id="2.7.11.1"/>
    </reaction>
    <physiologicalReaction direction="left-to-right" evidence="10">
        <dbReference type="Rhea" id="RHEA:17990"/>
    </physiologicalReaction>
</comment>
<dbReference type="InterPro" id="IPR006626">
    <property type="entry name" value="PbH1"/>
</dbReference>
<evidence type="ECO:0000256" key="6">
    <source>
        <dbReference type="ARBA" id="ARBA00022840"/>
    </source>
</evidence>
<evidence type="ECO:0000256" key="4">
    <source>
        <dbReference type="ARBA" id="ARBA00022741"/>
    </source>
</evidence>
<dbReference type="EMBL" id="LNIX01000011">
    <property type="protein sequence ID" value="OXA48430.1"/>
    <property type="molecule type" value="Genomic_DNA"/>
</dbReference>
<dbReference type="GO" id="GO:0005737">
    <property type="term" value="C:cytoplasm"/>
    <property type="evidence" value="ECO:0007669"/>
    <property type="project" value="TreeGrafter"/>
</dbReference>
<keyword evidence="7" id="KW-0652">Protein synthesis inhibitor</keyword>
<dbReference type="GO" id="GO:0004694">
    <property type="term" value="F:eukaryotic translation initiation factor 2alpha kinase activity"/>
    <property type="evidence" value="ECO:0007669"/>
    <property type="project" value="TreeGrafter"/>
</dbReference>
<keyword evidence="5 12" id="KW-0418">Kinase</keyword>
<dbReference type="Gene3D" id="3.30.200.20">
    <property type="entry name" value="Phosphorylase Kinase, domain 1"/>
    <property type="match status" value="1"/>
</dbReference>
<dbReference type="EC" id="2.7.11.1" evidence="1"/>
<dbReference type="AlphaFoldDB" id="A0A226DTN9"/>
<dbReference type="InterPro" id="IPR011050">
    <property type="entry name" value="Pectin_lyase_fold/virulence"/>
</dbReference>
<dbReference type="SMART" id="SM00710">
    <property type="entry name" value="PbH1"/>
    <property type="match status" value="3"/>
</dbReference>
<dbReference type="SUPFAM" id="SSF51126">
    <property type="entry name" value="Pectin lyase-like"/>
    <property type="match status" value="1"/>
</dbReference>
<dbReference type="InterPro" id="IPR050339">
    <property type="entry name" value="CC_SR_Kinase"/>
</dbReference>
<keyword evidence="3" id="KW-0808">Transferase</keyword>
<protein>
    <recommendedName>
        <fullName evidence="1">non-specific serine/threonine protein kinase</fullName>
        <ecNumber evidence="1">2.7.11.1</ecNumber>
    </recommendedName>
</protein>
<dbReference type="PROSITE" id="PS00108">
    <property type="entry name" value="PROTEIN_KINASE_ST"/>
    <property type="match status" value="1"/>
</dbReference>
<dbReference type="SMART" id="SM00220">
    <property type="entry name" value="S_TKc"/>
    <property type="match status" value="1"/>
</dbReference>
<keyword evidence="2" id="KW-0723">Serine/threonine-protein kinase</keyword>
<dbReference type="GO" id="GO:0017148">
    <property type="term" value="P:negative regulation of translation"/>
    <property type="evidence" value="ECO:0007669"/>
    <property type="project" value="UniProtKB-KW"/>
</dbReference>
<keyword evidence="6" id="KW-0067">ATP-binding</keyword>
<comment type="similarity">
    <text evidence="8">Belongs to the protein kinase superfamily. Ser/Thr protein kinase family. GCN2 subfamily.</text>
</comment>
<evidence type="ECO:0000256" key="8">
    <source>
        <dbReference type="ARBA" id="ARBA00037982"/>
    </source>
</evidence>
<evidence type="ECO:0000313" key="12">
    <source>
        <dbReference type="EMBL" id="OXA48430.1"/>
    </source>
</evidence>